<dbReference type="AlphaFoldDB" id="A0A9N9K581"/>
<protein>
    <submittedName>
        <fullName evidence="1">6772_t:CDS:1</fullName>
    </submittedName>
</protein>
<sequence length="97" mass="11166">ESLSFRPIKDDVHNKLLELFKNGHSPSSAHYTLEDDLHFSASNNQELVELLADRANNPDYASIYYIFQQYCDTILGSRNGKPMLERLELIVEDYNSS</sequence>
<accession>A0A9N9K581</accession>
<dbReference type="EMBL" id="CAJVPY010042926">
    <property type="protein sequence ID" value="CAG8807740.1"/>
    <property type="molecule type" value="Genomic_DNA"/>
</dbReference>
<evidence type="ECO:0000313" key="2">
    <source>
        <dbReference type="Proteomes" id="UP000789405"/>
    </source>
</evidence>
<dbReference type="PANTHER" id="PTHR35385:SF2">
    <property type="entry name" value="PROTEIN B, PUTATIVE-RELATED"/>
    <property type="match status" value="1"/>
</dbReference>
<feature type="non-terminal residue" evidence="1">
    <location>
        <position position="1"/>
    </location>
</feature>
<gene>
    <name evidence="1" type="ORF">DERYTH_LOCUS24738</name>
</gene>
<comment type="caution">
    <text evidence="1">The sequence shown here is derived from an EMBL/GenBank/DDBJ whole genome shotgun (WGS) entry which is preliminary data.</text>
</comment>
<organism evidence="1 2">
    <name type="scientific">Dentiscutata erythropus</name>
    <dbReference type="NCBI Taxonomy" id="1348616"/>
    <lineage>
        <taxon>Eukaryota</taxon>
        <taxon>Fungi</taxon>
        <taxon>Fungi incertae sedis</taxon>
        <taxon>Mucoromycota</taxon>
        <taxon>Glomeromycotina</taxon>
        <taxon>Glomeromycetes</taxon>
        <taxon>Diversisporales</taxon>
        <taxon>Gigasporaceae</taxon>
        <taxon>Dentiscutata</taxon>
    </lineage>
</organism>
<dbReference type="PANTHER" id="PTHR35385">
    <property type="entry name" value="PROTEIN B, PUTATIVE-RELATED-RELATED"/>
    <property type="match status" value="1"/>
</dbReference>
<reference evidence="1" key="1">
    <citation type="submission" date="2021-06" db="EMBL/GenBank/DDBJ databases">
        <authorList>
            <person name="Kallberg Y."/>
            <person name="Tangrot J."/>
            <person name="Rosling A."/>
        </authorList>
    </citation>
    <scope>NUCLEOTIDE SEQUENCE</scope>
    <source>
        <strain evidence="1">MA453B</strain>
    </source>
</reference>
<keyword evidence="2" id="KW-1185">Reference proteome</keyword>
<dbReference type="Proteomes" id="UP000789405">
    <property type="component" value="Unassembled WGS sequence"/>
</dbReference>
<name>A0A9N9K581_9GLOM</name>
<feature type="non-terminal residue" evidence="1">
    <location>
        <position position="97"/>
    </location>
</feature>
<dbReference type="OrthoDB" id="2439235at2759"/>
<proteinExistence type="predicted"/>
<evidence type="ECO:0000313" key="1">
    <source>
        <dbReference type="EMBL" id="CAG8807740.1"/>
    </source>
</evidence>